<dbReference type="PANTHER" id="PTHR24317:SF7">
    <property type="entry name" value="PEROXISOMAL TRANS-2-ENOYL-COA REDUCTASE"/>
    <property type="match status" value="1"/>
</dbReference>
<evidence type="ECO:0000256" key="4">
    <source>
        <dbReference type="ARBA" id="ARBA00022516"/>
    </source>
</evidence>
<evidence type="ECO:0000256" key="20">
    <source>
        <dbReference type="ARBA" id="ARBA00049386"/>
    </source>
</evidence>
<evidence type="ECO:0000256" key="7">
    <source>
        <dbReference type="ARBA" id="ARBA00022857"/>
    </source>
</evidence>
<dbReference type="InterPro" id="IPR052388">
    <property type="entry name" value="Peroxisomal_t2-enoyl-CoA_red"/>
</dbReference>
<keyword evidence="10" id="KW-0576">Peroxisome</keyword>
<dbReference type="InterPro" id="IPR002347">
    <property type="entry name" value="SDR_fam"/>
</dbReference>
<dbReference type="PRINTS" id="PR00081">
    <property type="entry name" value="GDHRDH"/>
</dbReference>
<keyword evidence="7" id="KW-0521">NADP</keyword>
<evidence type="ECO:0000256" key="17">
    <source>
        <dbReference type="ARBA" id="ARBA00048686"/>
    </source>
</evidence>
<comment type="similarity">
    <text evidence="3">Belongs to the short-chain dehydrogenases/reductases (SDR) family.</text>
</comment>
<evidence type="ECO:0000256" key="14">
    <source>
        <dbReference type="ARBA" id="ARBA00038849"/>
    </source>
</evidence>
<dbReference type="PRINTS" id="PR00080">
    <property type="entry name" value="SDRFAMILY"/>
</dbReference>
<reference evidence="22 23" key="1">
    <citation type="submission" date="2020-12" db="EMBL/GenBank/DDBJ databases">
        <authorList>
            <person name="Shan Y."/>
        </authorList>
    </citation>
    <scope>NUCLEOTIDE SEQUENCE [LARGE SCALE GENOMIC DNA]</scope>
    <source>
        <strain evidence="23">csc3.9</strain>
    </source>
</reference>
<evidence type="ECO:0000256" key="11">
    <source>
        <dbReference type="ARBA" id="ARBA00023160"/>
    </source>
</evidence>
<dbReference type="KEGG" id="snan:I6N98_01535"/>
<evidence type="ECO:0000256" key="12">
    <source>
        <dbReference type="ARBA" id="ARBA00037124"/>
    </source>
</evidence>
<gene>
    <name evidence="22" type="ORF">I6N98_01535</name>
</gene>
<dbReference type="FunFam" id="3.40.50.720:FF:000084">
    <property type="entry name" value="Short-chain dehydrogenase reductase"/>
    <property type="match status" value="1"/>
</dbReference>
<keyword evidence="8" id="KW-0560">Oxidoreductase</keyword>
<evidence type="ECO:0000256" key="8">
    <source>
        <dbReference type="ARBA" id="ARBA00023002"/>
    </source>
</evidence>
<comment type="catalytic activity">
    <reaction evidence="17">
        <text>(2E)-tetradecenoyl-CoA + NADPH + H(+) = tetradecanoyl-CoA + NADP(+)</text>
        <dbReference type="Rhea" id="RHEA:44968"/>
        <dbReference type="ChEBI" id="CHEBI:15378"/>
        <dbReference type="ChEBI" id="CHEBI:57385"/>
        <dbReference type="ChEBI" id="CHEBI:57783"/>
        <dbReference type="ChEBI" id="CHEBI:58349"/>
        <dbReference type="ChEBI" id="CHEBI:61405"/>
    </reaction>
    <physiologicalReaction direction="left-to-right" evidence="17">
        <dbReference type="Rhea" id="RHEA:44969"/>
    </physiologicalReaction>
</comment>
<dbReference type="PANTHER" id="PTHR24317">
    <property type="entry name" value="PEROXISOMAL TRANS-2-ENOYL-COA REDUCTASE"/>
    <property type="match status" value="1"/>
</dbReference>
<comment type="catalytic activity">
    <reaction evidence="16">
        <text>(2E)-dodecenoyl-CoA + NADPH + H(+) = dodecanoyl-CoA + NADP(+)</text>
        <dbReference type="Rhea" id="RHEA:44964"/>
        <dbReference type="ChEBI" id="CHEBI:15378"/>
        <dbReference type="ChEBI" id="CHEBI:57330"/>
        <dbReference type="ChEBI" id="CHEBI:57375"/>
        <dbReference type="ChEBI" id="CHEBI:57783"/>
        <dbReference type="ChEBI" id="CHEBI:58349"/>
    </reaction>
    <physiologicalReaction direction="left-to-right" evidence="16">
        <dbReference type="Rhea" id="RHEA:44965"/>
    </physiologicalReaction>
</comment>
<evidence type="ECO:0000256" key="18">
    <source>
        <dbReference type="ARBA" id="ARBA00049108"/>
    </source>
</evidence>
<dbReference type="Gene3D" id="3.40.50.720">
    <property type="entry name" value="NAD(P)-binding Rossmann-like Domain"/>
    <property type="match status" value="1"/>
</dbReference>
<evidence type="ECO:0000256" key="19">
    <source>
        <dbReference type="ARBA" id="ARBA00049251"/>
    </source>
</evidence>
<evidence type="ECO:0000256" key="3">
    <source>
        <dbReference type="ARBA" id="ARBA00006484"/>
    </source>
</evidence>
<dbReference type="Proteomes" id="UP000596063">
    <property type="component" value="Chromosome"/>
</dbReference>
<dbReference type="EMBL" id="CP066167">
    <property type="protein sequence ID" value="QQD20022.1"/>
    <property type="molecule type" value="Genomic_DNA"/>
</dbReference>
<sequence length="275" mass="29451">MSSEQLAAQKTVFDPSLFEGKRVVISGGGSGIGKAAAWLFARLGAEVTIVGRSEQKLQSVVEEIRSHGYSIVSHSLDIRDASAVENFFDGQGSPIDVLVNSAGGQFPQQSIDFSANGWKAVIDTNLNGTWFMMQAAARHWRALDAPGNIVNIVTVISRGMPGVAHTCAARAGVIYASKSVAVEWAPLNIRINCIAPGITNTEGMKVYPDEAVRHFTDSNPMRRFASSWEIAEACAYFASDASGFITGEVLTLDGGGQLWGELWTAGKPDYFKTSS</sequence>
<evidence type="ECO:0000256" key="21">
    <source>
        <dbReference type="ARBA" id="ARBA00049559"/>
    </source>
</evidence>
<organism evidence="22 23">
    <name type="scientific">Spongiibacter nanhainus</name>
    <dbReference type="NCBI Taxonomy" id="2794344"/>
    <lineage>
        <taxon>Bacteria</taxon>
        <taxon>Pseudomonadati</taxon>
        <taxon>Pseudomonadota</taxon>
        <taxon>Gammaproteobacteria</taxon>
        <taxon>Cellvibrionales</taxon>
        <taxon>Spongiibacteraceae</taxon>
        <taxon>Spongiibacter</taxon>
    </lineage>
</organism>
<comment type="subcellular location">
    <subcellularLocation>
        <location evidence="1">Peroxisome</location>
    </subcellularLocation>
</comment>
<evidence type="ECO:0000256" key="15">
    <source>
        <dbReference type="ARBA" id="ARBA00041063"/>
    </source>
</evidence>
<dbReference type="InterPro" id="IPR036291">
    <property type="entry name" value="NAD(P)-bd_dom_sf"/>
</dbReference>
<comment type="catalytic activity">
    <reaction evidence="19">
        <text>a (2E)-enoyl-CoA + NADPH + H(+) = a 2,3-saturated acyl-CoA + NADP(+)</text>
        <dbReference type="Rhea" id="RHEA:33763"/>
        <dbReference type="ChEBI" id="CHEBI:15378"/>
        <dbReference type="ChEBI" id="CHEBI:57783"/>
        <dbReference type="ChEBI" id="CHEBI:58349"/>
        <dbReference type="ChEBI" id="CHEBI:58856"/>
        <dbReference type="ChEBI" id="CHEBI:65111"/>
        <dbReference type="EC" id="1.3.1.38"/>
    </reaction>
    <physiologicalReaction direction="left-to-right" evidence="19">
        <dbReference type="Rhea" id="RHEA:33764"/>
    </physiologicalReaction>
</comment>
<evidence type="ECO:0000256" key="2">
    <source>
        <dbReference type="ARBA" id="ARBA00005189"/>
    </source>
</evidence>
<keyword evidence="5" id="KW-0597">Phosphoprotein</keyword>
<evidence type="ECO:0000256" key="10">
    <source>
        <dbReference type="ARBA" id="ARBA00023140"/>
    </source>
</evidence>
<evidence type="ECO:0000256" key="16">
    <source>
        <dbReference type="ARBA" id="ARBA00047570"/>
    </source>
</evidence>
<comment type="catalytic activity">
    <reaction evidence="18">
        <text>(2E)-hexenoyl-CoA + NADPH + H(+) = hexanoyl-CoA + NADP(+)</text>
        <dbReference type="Rhea" id="RHEA:44956"/>
        <dbReference type="ChEBI" id="CHEBI:15378"/>
        <dbReference type="ChEBI" id="CHEBI:57783"/>
        <dbReference type="ChEBI" id="CHEBI:58349"/>
        <dbReference type="ChEBI" id="CHEBI:62077"/>
        <dbReference type="ChEBI" id="CHEBI:62620"/>
    </reaction>
    <physiologicalReaction direction="left-to-right" evidence="18">
        <dbReference type="Rhea" id="RHEA:44957"/>
    </physiologicalReaction>
</comment>
<keyword evidence="4" id="KW-0444">Lipid biosynthesis</keyword>
<comment type="catalytic activity">
    <reaction evidence="21">
        <text>(2E)-octenoyl-CoA + NADPH + H(+) = octanoyl-CoA + NADP(+)</text>
        <dbReference type="Rhea" id="RHEA:44952"/>
        <dbReference type="ChEBI" id="CHEBI:15378"/>
        <dbReference type="ChEBI" id="CHEBI:57386"/>
        <dbReference type="ChEBI" id="CHEBI:57783"/>
        <dbReference type="ChEBI" id="CHEBI:58349"/>
        <dbReference type="ChEBI" id="CHEBI:62242"/>
    </reaction>
    <physiologicalReaction direction="left-to-right" evidence="21">
        <dbReference type="Rhea" id="RHEA:44953"/>
    </physiologicalReaction>
</comment>
<evidence type="ECO:0000256" key="1">
    <source>
        <dbReference type="ARBA" id="ARBA00004275"/>
    </source>
</evidence>
<keyword evidence="6" id="KW-0276">Fatty acid metabolism</keyword>
<accession>A0A7T4R4H5</accession>
<comment type="catalytic activity">
    <reaction evidence="20">
        <text>(2E)-decenoyl-CoA + NADPH + H(+) = decanoyl-CoA + NADP(+)</text>
        <dbReference type="Rhea" id="RHEA:44960"/>
        <dbReference type="ChEBI" id="CHEBI:15378"/>
        <dbReference type="ChEBI" id="CHEBI:57783"/>
        <dbReference type="ChEBI" id="CHEBI:58349"/>
        <dbReference type="ChEBI" id="CHEBI:61406"/>
        <dbReference type="ChEBI" id="CHEBI:61430"/>
    </reaction>
    <physiologicalReaction direction="left-to-right" evidence="20">
        <dbReference type="Rhea" id="RHEA:44961"/>
    </physiologicalReaction>
</comment>
<evidence type="ECO:0000256" key="6">
    <source>
        <dbReference type="ARBA" id="ARBA00022832"/>
    </source>
</evidence>
<proteinExistence type="inferred from homology"/>
<dbReference type="SUPFAM" id="SSF51735">
    <property type="entry name" value="NAD(P)-binding Rossmann-fold domains"/>
    <property type="match status" value="1"/>
</dbReference>
<comment type="subunit">
    <text evidence="13">Interacts with PEX5, probably required to target it into peroxisomes.</text>
</comment>
<keyword evidence="23" id="KW-1185">Reference proteome</keyword>
<dbReference type="Pfam" id="PF13561">
    <property type="entry name" value="adh_short_C2"/>
    <property type="match status" value="1"/>
</dbReference>
<evidence type="ECO:0000256" key="13">
    <source>
        <dbReference type="ARBA" id="ARBA00038622"/>
    </source>
</evidence>
<evidence type="ECO:0000313" key="22">
    <source>
        <dbReference type="EMBL" id="QQD20022.1"/>
    </source>
</evidence>
<dbReference type="EC" id="1.3.1.38" evidence="14"/>
<dbReference type="GO" id="GO:0006633">
    <property type="term" value="P:fatty acid biosynthetic process"/>
    <property type="evidence" value="ECO:0007669"/>
    <property type="project" value="UniProtKB-KW"/>
</dbReference>
<evidence type="ECO:0000256" key="9">
    <source>
        <dbReference type="ARBA" id="ARBA00023098"/>
    </source>
</evidence>
<name>A0A7T4R4H5_9GAMM</name>
<keyword evidence="9" id="KW-0443">Lipid metabolism</keyword>
<dbReference type="GO" id="GO:0019166">
    <property type="term" value="F:trans-2-enoyl-CoA reductase (NADPH) activity"/>
    <property type="evidence" value="ECO:0007669"/>
    <property type="project" value="UniProtKB-EC"/>
</dbReference>
<evidence type="ECO:0000256" key="5">
    <source>
        <dbReference type="ARBA" id="ARBA00022553"/>
    </source>
</evidence>
<comment type="pathway">
    <text evidence="2">Lipid metabolism.</text>
</comment>
<keyword evidence="11" id="KW-0275">Fatty acid biosynthesis</keyword>
<comment type="function">
    <text evidence="12">Participates in chain elongation of fatty acids. Catalyzes the reduction of trans-2-enoyl-CoAs of varying chain lengths from 6:1 to 16:1, having maximum activity with 10:1 CoA. Has no 2,4-dienoyl-CoA reductase activity.</text>
</comment>
<evidence type="ECO:0000313" key="23">
    <source>
        <dbReference type="Proteomes" id="UP000596063"/>
    </source>
</evidence>
<dbReference type="AlphaFoldDB" id="A0A7T4R4H5"/>
<protein>
    <recommendedName>
        <fullName evidence="15">Peroxisomal trans-2-enoyl-CoA reductase</fullName>
        <ecNumber evidence="14">1.3.1.38</ecNumber>
    </recommendedName>
</protein>